<keyword evidence="4" id="KW-0378">Hydrolase</keyword>
<dbReference type="Gene3D" id="3.40.140.10">
    <property type="entry name" value="Cytidine Deaminase, domain 2"/>
    <property type="match status" value="1"/>
</dbReference>
<evidence type="ECO:0000256" key="6">
    <source>
        <dbReference type="ARBA" id="ARBA00023049"/>
    </source>
</evidence>
<dbReference type="RefSeq" id="WP_214814284.1">
    <property type="nucleotide sequence ID" value="NZ_CP075901.1"/>
</dbReference>
<dbReference type="InterPro" id="IPR037518">
    <property type="entry name" value="MPN"/>
</dbReference>
<keyword evidence="5" id="KW-0862">Zinc</keyword>
<evidence type="ECO:0000259" key="7">
    <source>
        <dbReference type="PROSITE" id="PS50249"/>
    </source>
</evidence>
<dbReference type="PROSITE" id="PS50249">
    <property type="entry name" value="MPN"/>
    <property type="match status" value="1"/>
</dbReference>
<feature type="domain" description="MPN" evidence="7">
    <location>
        <begin position="121"/>
        <end position="245"/>
    </location>
</feature>
<keyword evidence="3" id="KW-0479">Metal-binding</keyword>
<dbReference type="GeneID" id="88813476"/>
<accession>A0ABX8GG48</accession>
<dbReference type="InterPro" id="IPR025657">
    <property type="entry name" value="RadC_JAB"/>
</dbReference>
<dbReference type="Proteomes" id="UP000679498">
    <property type="component" value="Plasmid p4"/>
</dbReference>
<dbReference type="Pfam" id="PF04002">
    <property type="entry name" value="RadC"/>
    <property type="match status" value="1"/>
</dbReference>
<keyword evidence="6" id="KW-0482">Metalloprotease</keyword>
<keyword evidence="8" id="KW-0614">Plasmid</keyword>
<dbReference type="EMBL" id="CP075901">
    <property type="protein sequence ID" value="QWB32010.1"/>
    <property type="molecule type" value="Genomic_DNA"/>
</dbReference>
<keyword evidence="9" id="KW-1185">Reference proteome</keyword>
<evidence type="ECO:0000256" key="5">
    <source>
        <dbReference type="ARBA" id="ARBA00022833"/>
    </source>
</evidence>
<geneLocation type="plasmid" evidence="8 9">
    <name>p4</name>
</geneLocation>
<organism evidence="8 9">
    <name type="scientific">Exiguobacterium acetylicum</name>
    <name type="common">Brevibacterium acetylicum</name>
    <dbReference type="NCBI Taxonomy" id="41170"/>
    <lineage>
        <taxon>Bacteria</taxon>
        <taxon>Bacillati</taxon>
        <taxon>Bacillota</taxon>
        <taxon>Bacilli</taxon>
        <taxon>Bacillales</taxon>
        <taxon>Bacillales Family XII. Incertae Sedis</taxon>
        <taxon>Exiguobacterium</taxon>
    </lineage>
</organism>
<dbReference type="PANTHER" id="PTHR30471:SF3">
    <property type="entry name" value="UPF0758 PROTEIN YEES-RELATED"/>
    <property type="match status" value="1"/>
</dbReference>
<dbReference type="PANTHER" id="PTHR30471">
    <property type="entry name" value="DNA REPAIR PROTEIN RADC"/>
    <property type="match status" value="1"/>
</dbReference>
<proteinExistence type="inferred from homology"/>
<comment type="similarity">
    <text evidence="1">Belongs to the UPF0758 family.</text>
</comment>
<evidence type="ECO:0000256" key="3">
    <source>
        <dbReference type="ARBA" id="ARBA00022723"/>
    </source>
</evidence>
<evidence type="ECO:0000256" key="1">
    <source>
        <dbReference type="ARBA" id="ARBA00010243"/>
    </source>
</evidence>
<evidence type="ECO:0000256" key="4">
    <source>
        <dbReference type="ARBA" id="ARBA00022801"/>
    </source>
</evidence>
<name>A0ABX8GG48_EXIAC</name>
<dbReference type="CDD" id="cd08071">
    <property type="entry name" value="MPN_DUF2466"/>
    <property type="match status" value="1"/>
</dbReference>
<evidence type="ECO:0000313" key="9">
    <source>
        <dbReference type="Proteomes" id="UP000679498"/>
    </source>
</evidence>
<sequence length="245" mass="27757">MCVIENQEYRVSAEFFEVNLTCVLQYRNQSQVTSQQIKTDAISKIQESVESYCLKSLAIETTELHIEVIEHTGLGLFGTSGIPFQEVYEQWGRKSQLKVIHQTVRIRQEVAELRCNVSSTTISSPDVAVEIVSPLMRDDDRESMMVVMLNTKNQIIGIHQASVGSINSSIVHPREILKSAILNNASSIMLFHQHPSGHLQESREDVEVTERLQECCKLMGIQLIDHIILGFNNPNYNSLRQKGFI</sequence>
<evidence type="ECO:0000256" key="2">
    <source>
        <dbReference type="ARBA" id="ARBA00022670"/>
    </source>
</evidence>
<protein>
    <recommendedName>
        <fullName evidence="7">MPN domain-containing protein</fullName>
    </recommendedName>
</protein>
<evidence type="ECO:0000313" key="8">
    <source>
        <dbReference type="EMBL" id="QWB32010.1"/>
    </source>
</evidence>
<dbReference type="InterPro" id="IPR001405">
    <property type="entry name" value="UPF0758"/>
</dbReference>
<gene>
    <name evidence="8" type="ORF">KKI46_17370</name>
</gene>
<reference evidence="8 9" key="1">
    <citation type="submission" date="2021-05" db="EMBL/GenBank/DDBJ databases">
        <title>Biocontrol using Exiguobacterium acetylicum SI17 against litchi downy blight caused by Peronophythora litchii.</title>
        <authorList>
            <person name="Zheng L."/>
        </authorList>
    </citation>
    <scope>NUCLEOTIDE SEQUENCE [LARGE SCALE GENOMIC DNA]</scope>
    <source>
        <strain evidence="8 9">SI17</strain>
        <plasmid evidence="8 9">p4</plasmid>
    </source>
</reference>
<keyword evidence="2" id="KW-0645">Protease</keyword>